<comment type="subcellular location">
    <subcellularLocation>
        <location evidence="1">Nucleus</location>
    </subcellularLocation>
</comment>
<dbReference type="PANTHER" id="PTHR14003">
    <property type="entry name" value="TRANSCRIPTIONAL REPRESSOR PROTEIN YY"/>
    <property type="match status" value="1"/>
</dbReference>
<dbReference type="PANTHER" id="PTHR14003:SF19">
    <property type="entry name" value="YY2 TRANSCRIPTION FACTOR"/>
    <property type="match status" value="1"/>
</dbReference>
<accession>A0A4Z2GEQ7</accession>
<proteinExistence type="inferred from homology"/>
<dbReference type="EMBL" id="SRLO01000573">
    <property type="protein sequence ID" value="TNN51691.1"/>
    <property type="molecule type" value="Genomic_DNA"/>
</dbReference>
<dbReference type="GO" id="GO:0005667">
    <property type="term" value="C:transcription regulator complex"/>
    <property type="evidence" value="ECO:0007669"/>
    <property type="project" value="TreeGrafter"/>
</dbReference>
<keyword evidence="7" id="KW-0539">Nucleus</keyword>
<keyword evidence="3" id="KW-0479">Metal-binding</keyword>
<keyword evidence="5 8" id="KW-0863">Zinc-finger</keyword>
<feature type="coiled-coil region" evidence="9">
    <location>
        <begin position="1"/>
        <end position="64"/>
    </location>
</feature>
<evidence type="ECO:0000259" key="11">
    <source>
        <dbReference type="PROSITE" id="PS50157"/>
    </source>
</evidence>
<evidence type="ECO:0000256" key="5">
    <source>
        <dbReference type="ARBA" id="ARBA00022771"/>
    </source>
</evidence>
<dbReference type="SMART" id="SM00355">
    <property type="entry name" value="ZnF_C2H2"/>
    <property type="match status" value="3"/>
</dbReference>
<sequence>MSKIERLNSRVEKLLSKALQEVLEVVKETVSEYQEKTTRTQRENQSLKRRVQELQLQLKLQLGNNRVLTQTSPASSQQDGAEQHQVEQTHEEEEAADICPSYSFEDLDCDATVTSLATSGLPPTSSPHLGQLTALKVETETGLPVSGHVGPFSAGSLSVHEHGMKAEPQSEDDAVTRTAHYFYDDIGAASSRALNRAAPAARSGLYSEAGLVFRLSEEPMTQRHNNNNNNNNNAHCVGAEQPHGANHANHAKEGASPGSRAFPRNVRKPYCCSLCGRTFRHAGDYKKHSRVHTGEKPYCCSVCGKRFSQSGYLTVHLRYHTGEKPFGCSHCGKSFSHSSNMKKHQQTHL</sequence>
<evidence type="ECO:0000313" key="13">
    <source>
        <dbReference type="Proteomes" id="UP000314294"/>
    </source>
</evidence>
<dbReference type="SUPFAM" id="SSF57667">
    <property type="entry name" value="beta-beta-alpha zinc fingers"/>
    <property type="match status" value="2"/>
</dbReference>
<dbReference type="InterPro" id="IPR036236">
    <property type="entry name" value="Znf_C2H2_sf"/>
</dbReference>
<evidence type="ECO:0000256" key="4">
    <source>
        <dbReference type="ARBA" id="ARBA00022737"/>
    </source>
</evidence>
<dbReference type="FunFam" id="3.30.160.60:FF:000358">
    <property type="entry name" value="zinc finger protein 24"/>
    <property type="match status" value="1"/>
</dbReference>
<feature type="compositionally biased region" description="Polar residues" evidence="10">
    <location>
        <begin position="70"/>
        <end position="80"/>
    </location>
</feature>
<keyword evidence="13" id="KW-1185">Reference proteome</keyword>
<dbReference type="GO" id="GO:0000981">
    <property type="term" value="F:DNA-binding transcription factor activity, RNA polymerase II-specific"/>
    <property type="evidence" value="ECO:0007669"/>
    <property type="project" value="TreeGrafter"/>
</dbReference>
<dbReference type="GO" id="GO:0000978">
    <property type="term" value="F:RNA polymerase II cis-regulatory region sequence-specific DNA binding"/>
    <property type="evidence" value="ECO:0007669"/>
    <property type="project" value="TreeGrafter"/>
</dbReference>
<keyword evidence="4" id="KW-0677">Repeat</keyword>
<evidence type="ECO:0000256" key="7">
    <source>
        <dbReference type="ARBA" id="ARBA00023242"/>
    </source>
</evidence>
<feature type="domain" description="C2H2-type" evidence="11">
    <location>
        <begin position="270"/>
        <end position="297"/>
    </location>
</feature>
<dbReference type="GO" id="GO:0031519">
    <property type="term" value="C:PcG protein complex"/>
    <property type="evidence" value="ECO:0007669"/>
    <property type="project" value="TreeGrafter"/>
</dbReference>
<evidence type="ECO:0000256" key="10">
    <source>
        <dbReference type="SAM" id="MobiDB-lite"/>
    </source>
</evidence>
<dbReference type="Gene3D" id="3.30.160.60">
    <property type="entry name" value="Classic Zinc Finger"/>
    <property type="match status" value="3"/>
</dbReference>
<dbReference type="GO" id="GO:0008270">
    <property type="term" value="F:zinc ion binding"/>
    <property type="evidence" value="ECO:0007669"/>
    <property type="project" value="UniProtKB-KW"/>
</dbReference>
<evidence type="ECO:0000256" key="3">
    <source>
        <dbReference type="ARBA" id="ARBA00022723"/>
    </source>
</evidence>
<evidence type="ECO:0000313" key="12">
    <source>
        <dbReference type="EMBL" id="TNN51691.1"/>
    </source>
</evidence>
<keyword evidence="9" id="KW-0175">Coiled coil</keyword>
<evidence type="ECO:0000256" key="1">
    <source>
        <dbReference type="ARBA" id="ARBA00004123"/>
    </source>
</evidence>
<dbReference type="GO" id="GO:0000785">
    <property type="term" value="C:chromatin"/>
    <property type="evidence" value="ECO:0007669"/>
    <property type="project" value="TreeGrafter"/>
</dbReference>
<evidence type="ECO:0000256" key="2">
    <source>
        <dbReference type="ARBA" id="ARBA00006991"/>
    </source>
</evidence>
<dbReference type="AlphaFoldDB" id="A0A4Z2GEQ7"/>
<evidence type="ECO:0000256" key="9">
    <source>
        <dbReference type="SAM" id="Coils"/>
    </source>
</evidence>
<reference evidence="12 13" key="1">
    <citation type="submission" date="2019-03" db="EMBL/GenBank/DDBJ databases">
        <title>First draft genome of Liparis tanakae, snailfish: a comprehensive survey of snailfish specific genes.</title>
        <authorList>
            <person name="Kim W."/>
            <person name="Song I."/>
            <person name="Jeong J.-H."/>
            <person name="Kim D."/>
            <person name="Kim S."/>
            <person name="Ryu S."/>
            <person name="Song J.Y."/>
            <person name="Lee S.K."/>
        </authorList>
    </citation>
    <scope>NUCLEOTIDE SEQUENCE [LARGE SCALE GENOMIC DNA]</scope>
    <source>
        <tissue evidence="12">Muscle</tissue>
    </source>
</reference>
<dbReference type="Pfam" id="PF00096">
    <property type="entry name" value="zf-C2H2"/>
    <property type="match status" value="3"/>
</dbReference>
<dbReference type="FunFam" id="3.30.160.60:FF:001158">
    <property type="entry name" value="zinc finger protein 22"/>
    <property type="match status" value="1"/>
</dbReference>
<feature type="domain" description="C2H2-type" evidence="11">
    <location>
        <begin position="298"/>
        <end position="325"/>
    </location>
</feature>
<dbReference type="PROSITE" id="PS00028">
    <property type="entry name" value="ZINC_FINGER_C2H2_1"/>
    <property type="match status" value="3"/>
</dbReference>
<organism evidence="12 13">
    <name type="scientific">Liparis tanakae</name>
    <name type="common">Tanaka's snailfish</name>
    <dbReference type="NCBI Taxonomy" id="230148"/>
    <lineage>
        <taxon>Eukaryota</taxon>
        <taxon>Metazoa</taxon>
        <taxon>Chordata</taxon>
        <taxon>Craniata</taxon>
        <taxon>Vertebrata</taxon>
        <taxon>Euteleostomi</taxon>
        <taxon>Actinopterygii</taxon>
        <taxon>Neopterygii</taxon>
        <taxon>Teleostei</taxon>
        <taxon>Neoteleostei</taxon>
        <taxon>Acanthomorphata</taxon>
        <taxon>Eupercaria</taxon>
        <taxon>Perciformes</taxon>
        <taxon>Cottioidei</taxon>
        <taxon>Cottales</taxon>
        <taxon>Liparidae</taxon>
        <taxon>Liparis</taxon>
    </lineage>
</organism>
<dbReference type="InterPro" id="IPR013087">
    <property type="entry name" value="Znf_C2H2_type"/>
</dbReference>
<comment type="similarity">
    <text evidence="2">Belongs to the krueppel C2H2-type zinc-finger protein family.</text>
</comment>
<dbReference type="PROSITE" id="PS50157">
    <property type="entry name" value="ZINC_FINGER_C2H2_2"/>
    <property type="match status" value="3"/>
</dbReference>
<keyword evidence="6" id="KW-0862">Zinc</keyword>
<feature type="region of interest" description="Disordered" evidence="10">
    <location>
        <begin position="70"/>
        <end position="96"/>
    </location>
</feature>
<feature type="domain" description="C2H2-type" evidence="11">
    <location>
        <begin position="326"/>
        <end position="349"/>
    </location>
</feature>
<protein>
    <submittedName>
        <fullName evidence="12">Zinc finger protein 41</fullName>
    </submittedName>
</protein>
<gene>
    <name evidence="12" type="primary">ZFP41</name>
    <name evidence="12" type="ORF">EYF80_038103</name>
</gene>
<evidence type="ECO:0000256" key="8">
    <source>
        <dbReference type="PROSITE-ProRule" id="PRU00042"/>
    </source>
</evidence>
<evidence type="ECO:0000256" key="6">
    <source>
        <dbReference type="ARBA" id="ARBA00022833"/>
    </source>
</evidence>
<dbReference type="OrthoDB" id="654211at2759"/>
<dbReference type="Proteomes" id="UP000314294">
    <property type="component" value="Unassembled WGS sequence"/>
</dbReference>
<comment type="caution">
    <text evidence="12">The sequence shown here is derived from an EMBL/GenBank/DDBJ whole genome shotgun (WGS) entry which is preliminary data.</text>
</comment>
<dbReference type="FunFam" id="3.30.160.60:FF:000303">
    <property type="entry name" value="Zinc finger protein 41"/>
    <property type="match status" value="1"/>
</dbReference>
<name>A0A4Z2GEQ7_9TELE</name>